<gene>
    <name evidence="2" type="ordered locus">VNG_1119H</name>
</gene>
<proteinExistence type="predicted"/>
<evidence type="ECO:0000313" key="3">
    <source>
        <dbReference type="Proteomes" id="UP000000554"/>
    </source>
</evidence>
<dbReference type="PATRIC" id="fig|64091.14.peg.855"/>
<evidence type="ECO:0000256" key="1">
    <source>
        <dbReference type="SAM" id="MobiDB-lite"/>
    </source>
</evidence>
<keyword evidence="3" id="KW-1185">Reference proteome</keyword>
<dbReference type="EMBL" id="AE004437">
    <property type="protein sequence ID" value="AAG19509.1"/>
    <property type="molecule type" value="Genomic_DNA"/>
</dbReference>
<dbReference type="KEGG" id="hal:VNG_1119H"/>
<sequence length="83" mass="8755">MPPEREPVGMPTGEILMSCSCGFEAAFDRLRDARGVLAAHEDAGHDAEWEIQRLASGVEEAGADAGVCGDPTPPASPLYRSDL</sequence>
<reference evidence="2 3" key="1">
    <citation type="journal article" date="2000" name="Proc. Natl. Acad. Sci. U.S.A.">
        <title>Genome sequence of Halobacterium species NRC-1.</title>
        <authorList>
            <person name="Ng W.V."/>
            <person name="Kennedy S.P."/>
            <person name="Mahairas G.G."/>
            <person name="Berquist B."/>
            <person name="Pan M."/>
            <person name="Shukla H.D."/>
            <person name="Lasky S.R."/>
            <person name="Baliga N.S."/>
            <person name="Thorsson V."/>
            <person name="Sbrogna J."/>
            <person name="Swartzell S."/>
            <person name="Weir D."/>
            <person name="Hall J."/>
            <person name="Dahl T.A."/>
            <person name="Welti R."/>
            <person name="Goo Y.A."/>
            <person name="Leithauser B."/>
            <person name="Keller K."/>
            <person name="Cruz R."/>
            <person name="Danson M.J."/>
            <person name="Hough D.W."/>
            <person name="Maddocks D.G."/>
            <person name="Jablonski P.E."/>
            <person name="Krebs M.P."/>
            <person name="Angevine C.M."/>
            <person name="Dale H."/>
            <person name="Isenbarger T.A."/>
            <person name="Peck R.F."/>
            <person name="Pohlschroder M."/>
            <person name="Spudich J.L."/>
            <person name="Jung K.W."/>
            <person name="Alam M."/>
            <person name="Freitas T."/>
            <person name="Hou S."/>
            <person name="Daniels C.J."/>
            <person name="Dennis P.P."/>
            <person name="Omer A.D."/>
            <person name="Ebhardt H."/>
            <person name="Lowe T.M."/>
            <person name="Liang P."/>
            <person name="Riley M."/>
            <person name="Hood L."/>
            <person name="DasSarma S."/>
        </authorList>
    </citation>
    <scope>NUCLEOTIDE SEQUENCE [LARGE SCALE GENOMIC DNA]</scope>
    <source>
        <strain evidence="3">ATCC 700922 / JCM 11081 / NRC-1</strain>
    </source>
</reference>
<dbReference type="Pfam" id="PF24398">
    <property type="entry name" value="DUF7542"/>
    <property type="match status" value="1"/>
</dbReference>
<feature type="region of interest" description="Disordered" evidence="1">
    <location>
        <begin position="63"/>
        <end position="83"/>
    </location>
</feature>
<dbReference type="HOGENOM" id="CLU_2534592_0_0_2"/>
<dbReference type="AlphaFoldDB" id="Q9HQK4"/>
<dbReference type="InParanoid" id="Q9HQK4"/>
<protein>
    <submittedName>
        <fullName evidence="2">Uncharacterized protein</fullName>
    </submittedName>
</protein>
<dbReference type="InterPro" id="IPR055964">
    <property type="entry name" value="DUF7542"/>
</dbReference>
<accession>Q9HQK4</accession>
<name>Q9HQK4_HALSA</name>
<dbReference type="Proteomes" id="UP000000554">
    <property type="component" value="Chromosome"/>
</dbReference>
<dbReference type="PaxDb" id="64091-VNG_1119H"/>
<dbReference type="PIR" id="A84268">
    <property type="entry name" value="A84268"/>
</dbReference>
<organism evidence="2 3">
    <name type="scientific">Halobacterium salinarum (strain ATCC 700922 / JCM 11081 / NRC-1)</name>
    <name type="common">Halobacterium halobium</name>
    <dbReference type="NCBI Taxonomy" id="64091"/>
    <lineage>
        <taxon>Archaea</taxon>
        <taxon>Methanobacteriati</taxon>
        <taxon>Methanobacteriota</taxon>
        <taxon>Stenosarchaea group</taxon>
        <taxon>Halobacteria</taxon>
        <taxon>Halobacteriales</taxon>
        <taxon>Halobacteriaceae</taxon>
        <taxon>Halobacterium</taxon>
        <taxon>Halobacterium salinarum NRC-34001</taxon>
    </lineage>
</organism>
<evidence type="ECO:0000313" key="2">
    <source>
        <dbReference type="EMBL" id="AAG19509.1"/>
    </source>
</evidence>